<evidence type="ECO:0000313" key="5">
    <source>
        <dbReference type="Proteomes" id="UP000609651"/>
    </source>
</evidence>
<keyword evidence="1" id="KW-0547">Nucleotide-binding</keyword>
<name>A0ABX1VLF0_9PLAN</name>
<dbReference type="Gene3D" id="3.30.470.20">
    <property type="entry name" value="ATP-grasp fold, B domain"/>
    <property type="match status" value="1"/>
</dbReference>
<proteinExistence type="predicted"/>
<evidence type="ECO:0000259" key="3">
    <source>
        <dbReference type="PROSITE" id="PS50975"/>
    </source>
</evidence>
<dbReference type="InterPro" id="IPR011761">
    <property type="entry name" value="ATP-grasp"/>
</dbReference>
<dbReference type="Pfam" id="PF02655">
    <property type="entry name" value="ATP-grasp_3"/>
    <property type="match status" value="1"/>
</dbReference>
<keyword evidence="1" id="KW-0067">ATP-binding</keyword>
<protein>
    <recommendedName>
        <fullName evidence="3">ATP-grasp domain-containing protein</fullName>
    </recommendedName>
</protein>
<dbReference type="SUPFAM" id="SSF56059">
    <property type="entry name" value="Glutathione synthetase ATP-binding domain-like"/>
    <property type="match status" value="1"/>
</dbReference>
<dbReference type="PROSITE" id="PS50975">
    <property type="entry name" value="ATP_GRASP"/>
    <property type="match status" value="1"/>
</dbReference>
<dbReference type="EMBL" id="WTPX01000215">
    <property type="protein sequence ID" value="NNJ27842.1"/>
    <property type="molecule type" value="Genomic_DNA"/>
</dbReference>
<dbReference type="InterPro" id="IPR003806">
    <property type="entry name" value="ATP-grasp_PylC-type"/>
</dbReference>
<feature type="region of interest" description="Disordered" evidence="2">
    <location>
        <begin position="173"/>
        <end position="192"/>
    </location>
</feature>
<evidence type="ECO:0000313" key="4">
    <source>
        <dbReference type="EMBL" id="NNJ27842.1"/>
    </source>
</evidence>
<reference evidence="4 5" key="1">
    <citation type="journal article" date="2020" name="Syst. Appl. Microbiol.">
        <title>Alienimonas chondri sp. nov., a novel planctomycete isolated from the biofilm of the red alga Chondrus crispus.</title>
        <authorList>
            <person name="Vitorino I."/>
            <person name="Albuquerque L."/>
            <person name="Wiegand S."/>
            <person name="Kallscheuer N."/>
            <person name="da Costa M.S."/>
            <person name="Lobo-da-Cunha A."/>
            <person name="Jogler C."/>
            <person name="Lage O.M."/>
        </authorList>
    </citation>
    <scope>NUCLEOTIDE SEQUENCE [LARGE SCALE GENOMIC DNA]</scope>
    <source>
        <strain evidence="4 5">LzC2</strain>
    </source>
</reference>
<dbReference type="Gene3D" id="3.40.50.11770">
    <property type="match status" value="1"/>
</dbReference>
<dbReference type="Proteomes" id="UP000609651">
    <property type="component" value="Unassembled WGS sequence"/>
</dbReference>
<dbReference type="InterPro" id="IPR040803">
    <property type="entry name" value="MfnD_preATP-grasp"/>
</dbReference>
<accession>A0ABX1VLF0</accession>
<keyword evidence="5" id="KW-1185">Reference proteome</keyword>
<feature type="domain" description="ATP-grasp" evidence="3">
    <location>
        <begin position="142"/>
        <end position="343"/>
    </location>
</feature>
<comment type="caution">
    <text evidence="4">The sequence shown here is derived from an EMBL/GenBank/DDBJ whole genome shotgun (WGS) entry which is preliminary data.</text>
</comment>
<evidence type="ECO:0000256" key="2">
    <source>
        <dbReference type="SAM" id="MobiDB-lite"/>
    </source>
</evidence>
<dbReference type="Pfam" id="PF18301">
    <property type="entry name" value="preATP-grasp_3"/>
    <property type="match status" value="1"/>
</dbReference>
<evidence type="ECO:0000256" key="1">
    <source>
        <dbReference type="PROSITE-ProRule" id="PRU00409"/>
    </source>
</evidence>
<organism evidence="4 5">
    <name type="scientific">Alienimonas chondri</name>
    <dbReference type="NCBI Taxonomy" id="2681879"/>
    <lineage>
        <taxon>Bacteria</taxon>
        <taxon>Pseudomonadati</taxon>
        <taxon>Planctomycetota</taxon>
        <taxon>Planctomycetia</taxon>
        <taxon>Planctomycetales</taxon>
        <taxon>Planctomycetaceae</taxon>
        <taxon>Alienimonas</taxon>
    </lineage>
</organism>
<sequence>MTAASPMRVFLSEHCTCGADLAAATGPLFAEGAAMLRALAEDAVQIDGVEVVVTWAEGLEPFGVPGVDVVEVPTSRRGEVEWSTFDRLFRESDCILHVAPEMERILWRRAKLYEEQSGWTGCSTDAIRTCGEKWTAAEVWRNAHVRRPWVAHPCSVISGWTLTAEGAEIITPPRRAPPYVRKPGDGAGGNGTLFTDQRQYDEMTGAESAAYGLTDTMQGNDIVEQWVIGRPCSVAVINHTPLPAGSQDIQIDGSPGRLAYHGGSVPAADVDQDAVNRLVAQVYNAVPGLRGWWGIDFVIPDKPFEGSLDPVLIEVNPRLTTSYLGYRALTPDNLAERILFPERSFPPLRWNPGTSTFTKAGAVTVS</sequence>
<gene>
    <name evidence="4" type="ORF">LzC2_39520</name>
</gene>